<dbReference type="PRINTS" id="PR00956">
    <property type="entry name" value="FLGMOTORFLIN"/>
</dbReference>
<dbReference type="KEGG" id="tav:G4V39_10340"/>
<evidence type="ECO:0000256" key="2">
    <source>
        <dbReference type="ARBA" id="ARBA00009226"/>
    </source>
</evidence>
<dbReference type="GO" id="GO:0009425">
    <property type="term" value="C:bacterial-type flagellum basal body"/>
    <property type="evidence" value="ECO:0007669"/>
    <property type="project" value="InterPro"/>
</dbReference>
<accession>A0A6G7PYX7</accession>
<keyword evidence="11" id="KW-1185">Reference proteome</keyword>
<keyword evidence="4" id="KW-1003">Cell membrane</keyword>
<feature type="region of interest" description="Disordered" evidence="8">
    <location>
        <begin position="1"/>
        <end position="90"/>
    </location>
</feature>
<evidence type="ECO:0000256" key="5">
    <source>
        <dbReference type="ARBA" id="ARBA00022500"/>
    </source>
</evidence>
<dbReference type="InterPro" id="IPR001172">
    <property type="entry name" value="FliN_T3SS_HrcQb"/>
</dbReference>
<keyword evidence="7" id="KW-0472">Membrane</keyword>
<dbReference type="NCBIfam" id="TIGR02480">
    <property type="entry name" value="fliN"/>
    <property type="match status" value="1"/>
</dbReference>
<sequence>MSETLSQEELDKLLAGEEQESQDKEASSEEKAEAKEASPEAGSSEDIMAEWDKAFSEAEAAKEEPKESPEAKEARFQEFRGDKSGDGRRPSLDFLLDIPLEISVEIGRTKMVINDLLQLGQGSIIELNKMAGEPAEIYVNHKLMAKGEVVVNEKFGVRLMEIISPQERVKQLG</sequence>
<keyword evidence="10" id="KW-0282">Flagellum</keyword>
<evidence type="ECO:0000259" key="9">
    <source>
        <dbReference type="Pfam" id="PF01052"/>
    </source>
</evidence>
<dbReference type="RefSeq" id="WP_166032864.1">
    <property type="nucleotide sequence ID" value="NZ_CP048877.1"/>
</dbReference>
<dbReference type="GO" id="GO:0006935">
    <property type="term" value="P:chemotaxis"/>
    <property type="evidence" value="ECO:0007669"/>
    <property type="project" value="UniProtKB-KW"/>
</dbReference>
<dbReference type="InterPro" id="IPR036429">
    <property type="entry name" value="SpoA-like_sf"/>
</dbReference>
<feature type="domain" description="Flagellar motor switch protein FliN-like C-terminal" evidence="9">
    <location>
        <begin position="95"/>
        <end position="163"/>
    </location>
</feature>
<evidence type="ECO:0000313" key="10">
    <source>
        <dbReference type="EMBL" id="QIJ72648.1"/>
    </source>
</evidence>
<dbReference type="InterPro" id="IPR051469">
    <property type="entry name" value="FliN/MopA/SpaO"/>
</dbReference>
<dbReference type="GO" id="GO:0005886">
    <property type="term" value="C:plasma membrane"/>
    <property type="evidence" value="ECO:0007669"/>
    <property type="project" value="UniProtKB-SubCell"/>
</dbReference>
<keyword evidence="10" id="KW-0969">Cilium</keyword>
<evidence type="ECO:0000256" key="6">
    <source>
        <dbReference type="ARBA" id="ARBA00022779"/>
    </source>
</evidence>
<evidence type="ECO:0000313" key="11">
    <source>
        <dbReference type="Proteomes" id="UP000502179"/>
    </source>
</evidence>
<dbReference type="Gene3D" id="2.30.330.10">
    <property type="entry name" value="SpoA-like"/>
    <property type="match status" value="1"/>
</dbReference>
<keyword evidence="6" id="KW-0283">Flagellar rotation</keyword>
<dbReference type="GO" id="GO:0071973">
    <property type="term" value="P:bacterial-type flagellum-dependent cell motility"/>
    <property type="evidence" value="ECO:0007669"/>
    <property type="project" value="InterPro"/>
</dbReference>
<name>A0A6G7PYX7_9BACT</name>
<evidence type="ECO:0000256" key="8">
    <source>
        <dbReference type="SAM" id="MobiDB-lite"/>
    </source>
</evidence>
<organism evidence="10 11">
    <name type="scientific">Thermosulfuriphilus ammonigenes</name>
    <dbReference type="NCBI Taxonomy" id="1936021"/>
    <lineage>
        <taxon>Bacteria</taxon>
        <taxon>Pseudomonadati</taxon>
        <taxon>Thermodesulfobacteriota</taxon>
        <taxon>Thermodesulfobacteria</taxon>
        <taxon>Thermodesulfobacteriales</taxon>
        <taxon>Thermodesulfobacteriaceae</taxon>
        <taxon>Thermosulfuriphilus</taxon>
    </lineage>
</organism>
<dbReference type="PANTHER" id="PTHR43484:SF1">
    <property type="entry name" value="FLAGELLAR MOTOR SWITCH PROTEIN FLIN"/>
    <property type="match status" value="1"/>
</dbReference>
<comment type="subcellular location">
    <subcellularLocation>
        <location evidence="1">Cell membrane</location>
        <topology evidence="1">Peripheral membrane protein</topology>
        <orientation evidence="1">Cytoplasmic side</orientation>
    </subcellularLocation>
</comment>
<dbReference type="InterPro" id="IPR012826">
    <property type="entry name" value="FliN"/>
</dbReference>
<keyword evidence="10" id="KW-0966">Cell projection</keyword>
<dbReference type="SUPFAM" id="SSF101801">
    <property type="entry name" value="Surface presentation of antigens (SPOA)"/>
    <property type="match status" value="1"/>
</dbReference>
<dbReference type="GO" id="GO:0003774">
    <property type="term" value="F:cytoskeletal motor activity"/>
    <property type="evidence" value="ECO:0007669"/>
    <property type="project" value="InterPro"/>
</dbReference>
<dbReference type="Pfam" id="PF01052">
    <property type="entry name" value="FliMN_C"/>
    <property type="match status" value="1"/>
</dbReference>
<proteinExistence type="inferred from homology"/>
<dbReference type="Proteomes" id="UP000502179">
    <property type="component" value="Chromosome"/>
</dbReference>
<reference evidence="10 11" key="1">
    <citation type="submission" date="2020-02" db="EMBL/GenBank/DDBJ databases">
        <title>Genome analysis of Thermosulfuriphilus ammonigenes ST65T, an anaerobic thermophilic chemolithoautotrophic bacterium isolated from a deep-sea hydrothermal vent.</title>
        <authorList>
            <person name="Slobodkina G."/>
            <person name="Allioux M."/>
            <person name="Merkel A."/>
            <person name="Alain K."/>
            <person name="Jebbar M."/>
            <person name="Slobodkin A."/>
        </authorList>
    </citation>
    <scope>NUCLEOTIDE SEQUENCE [LARGE SCALE GENOMIC DNA]</scope>
    <source>
        <strain evidence="10 11">ST65</strain>
    </source>
</reference>
<gene>
    <name evidence="10" type="primary">fliN</name>
    <name evidence="10" type="ORF">G4V39_10340</name>
</gene>
<evidence type="ECO:0000256" key="7">
    <source>
        <dbReference type="ARBA" id="ARBA00023136"/>
    </source>
</evidence>
<evidence type="ECO:0000256" key="1">
    <source>
        <dbReference type="ARBA" id="ARBA00004413"/>
    </source>
</evidence>
<dbReference type="EMBL" id="CP048877">
    <property type="protein sequence ID" value="QIJ72648.1"/>
    <property type="molecule type" value="Genomic_DNA"/>
</dbReference>
<comment type="similarity">
    <text evidence="2">Belongs to the FliN/MopA/SpaO family.</text>
</comment>
<feature type="compositionally biased region" description="Basic and acidic residues" evidence="8">
    <location>
        <begin position="50"/>
        <end position="90"/>
    </location>
</feature>
<dbReference type="InterPro" id="IPR001543">
    <property type="entry name" value="FliN-like_C"/>
</dbReference>
<dbReference type="AlphaFoldDB" id="A0A6G7PYX7"/>
<keyword evidence="5" id="KW-0145">Chemotaxis</keyword>
<dbReference type="PANTHER" id="PTHR43484">
    <property type="match status" value="1"/>
</dbReference>
<evidence type="ECO:0000256" key="4">
    <source>
        <dbReference type="ARBA" id="ARBA00022475"/>
    </source>
</evidence>
<evidence type="ECO:0000256" key="3">
    <source>
        <dbReference type="ARBA" id="ARBA00021897"/>
    </source>
</evidence>
<feature type="compositionally biased region" description="Basic and acidic residues" evidence="8">
    <location>
        <begin position="9"/>
        <end position="38"/>
    </location>
</feature>
<protein>
    <recommendedName>
        <fullName evidence="3">Flagellar motor switch protein FliN</fullName>
    </recommendedName>
</protein>